<keyword evidence="2" id="KW-1185">Reference proteome</keyword>
<reference evidence="1 2" key="2">
    <citation type="journal article" date="2011" name="ISME J.">
        <title>RNA-seq reveals cooperative metabolic interactions between two termite-gut spirochete species in co-culture.</title>
        <authorList>
            <person name="Rosenthal A.Z."/>
            <person name="Matson E.G."/>
            <person name="Eldar A."/>
            <person name="Leadbetter J.R."/>
        </authorList>
    </citation>
    <scope>NUCLEOTIDE SEQUENCE [LARGE SCALE GENOMIC DNA]</scope>
    <source>
        <strain evidence="2">ATCC BAA-887 / DSM 12427 / ZAS-2</strain>
    </source>
</reference>
<sequence length="138" mass="15269">MLFISGGKIYAQTAAEIDRILESPEISSAQAAGFVQMAAGLLPDSDFLSIAGSRTPIKLGELCFLIMKSFNLKGSFLYTLFPGPRYSYRELRYMRLLPEPSDPAMRVSGLQLMQIVERVLNYLESDEKAALALNRGAK</sequence>
<dbReference type="KEGG" id="tpi:TREPR_2440"/>
<dbReference type="Proteomes" id="UP000009223">
    <property type="component" value="Chromosome"/>
</dbReference>
<evidence type="ECO:0000313" key="2">
    <source>
        <dbReference type="Proteomes" id="UP000009223"/>
    </source>
</evidence>
<reference evidence="2" key="1">
    <citation type="submission" date="2009-12" db="EMBL/GenBank/DDBJ databases">
        <title>Complete sequence of Treponema primitia strain ZAS-2.</title>
        <authorList>
            <person name="Tetu S.G."/>
            <person name="Matson E."/>
            <person name="Ren Q."/>
            <person name="Seshadri R."/>
            <person name="Elbourne L."/>
            <person name="Hassan K.A."/>
            <person name="Durkin A."/>
            <person name="Radune D."/>
            <person name="Mohamoud Y."/>
            <person name="Shay R."/>
            <person name="Jin S."/>
            <person name="Zhang X."/>
            <person name="Lucey K."/>
            <person name="Ballor N.R."/>
            <person name="Ottesen E."/>
            <person name="Rosenthal R."/>
            <person name="Allen A."/>
            <person name="Leadbetter J.R."/>
            <person name="Paulsen I.T."/>
        </authorList>
    </citation>
    <scope>NUCLEOTIDE SEQUENCE [LARGE SCALE GENOMIC DNA]</scope>
    <source>
        <strain evidence="2">ATCC BAA-887 / DSM 12427 / ZAS-2</strain>
    </source>
</reference>
<dbReference type="HOGENOM" id="CLU_142314_0_0_12"/>
<gene>
    <name evidence="1" type="ordered locus">TREPR_2440</name>
</gene>
<name>F5YHE2_TREPZ</name>
<protein>
    <submittedName>
        <fullName evidence="1">Uncharacterized protein</fullName>
    </submittedName>
</protein>
<evidence type="ECO:0000313" key="1">
    <source>
        <dbReference type="EMBL" id="AEF86219.1"/>
    </source>
</evidence>
<dbReference type="AlphaFoldDB" id="F5YHE2"/>
<organism evidence="1 2">
    <name type="scientific">Treponema primitia (strain ATCC BAA-887 / DSM 12427 / ZAS-2)</name>
    <dbReference type="NCBI Taxonomy" id="545694"/>
    <lineage>
        <taxon>Bacteria</taxon>
        <taxon>Pseudomonadati</taxon>
        <taxon>Spirochaetota</taxon>
        <taxon>Spirochaetia</taxon>
        <taxon>Spirochaetales</taxon>
        <taxon>Treponemataceae</taxon>
        <taxon>Treponema</taxon>
    </lineage>
</organism>
<dbReference type="STRING" id="545694.TREPR_2440"/>
<proteinExistence type="predicted"/>
<accession>F5YHE2</accession>
<dbReference type="EMBL" id="CP001843">
    <property type="protein sequence ID" value="AEF86219.1"/>
    <property type="molecule type" value="Genomic_DNA"/>
</dbReference>